<dbReference type="Proteomes" id="UP000225277">
    <property type="component" value="Unassembled WGS sequence"/>
</dbReference>
<keyword evidence="2" id="KW-1185">Reference proteome</keyword>
<name>A0A2D3VLN5_9PEZI</name>
<accession>A0A2D3VLN5</accession>
<dbReference type="EMBL" id="FJUY01000013">
    <property type="protein sequence ID" value="CZT22173.1"/>
    <property type="molecule type" value="Genomic_DNA"/>
</dbReference>
<evidence type="ECO:0000313" key="2">
    <source>
        <dbReference type="Proteomes" id="UP000225277"/>
    </source>
</evidence>
<protein>
    <submittedName>
        <fullName evidence="1">Uncharacterized protein</fullName>
    </submittedName>
</protein>
<dbReference type="AlphaFoldDB" id="A0A2D3VLN5"/>
<dbReference type="GeneID" id="35603143"/>
<sequence length="89" mass="10138">MICLLIDERLERDASRAESPLPFRRTGFNSRQPLRESRKILYKFEKQSWMALDVAPFGEKDADEAVEVSARSAVAREEGMCAGVEKFEA</sequence>
<evidence type="ECO:0000313" key="1">
    <source>
        <dbReference type="EMBL" id="CZT22173.1"/>
    </source>
</evidence>
<reference evidence="1 2" key="1">
    <citation type="submission" date="2016-03" db="EMBL/GenBank/DDBJ databases">
        <authorList>
            <person name="Ploux O."/>
        </authorList>
    </citation>
    <scope>NUCLEOTIDE SEQUENCE [LARGE SCALE GENOMIC DNA]</scope>
    <source>
        <strain evidence="1 2">URUG2</strain>
    </source>
</reference>
<organism evidence="1 2">
    <name type="scientific">Ramularia collo-cygni</name>
    <dbReference type="NCBI Taxonomy" id="112498"/>
    <lineage>
        <taxon>Eukaryota</taxon>
        <taxon>Fungi</taxon>
        <taxon>Dikarya</taxon>
        <taxon>Ascomycota</taxon>
        <taxon>Pezizomycotina</taxon>
        <taxon>Dothideomycetes</taxon>
        <taxon>Dothideomycetidae</taxon>
        <taxon>Mycosphaerellales</taxon>
        <taxon>Mycosphaerellaceae</taxon>
        <taxon>Ramularia</taxon>
    </lineage>
</organism>
<dbReference type="RefSeq" id="XP_023629062.1">
    <property type="nucleotide sequence ID" value="XM_023773294.1"/>
</dbReference>
<proteinExistence type="predicted"/>
<gene>
    <name evidence="1" type="ORF">RCC_08042</name>
</gene>